<name>A0A931J0J9_9BURK</name>
<dbReference type="InterPro" id="IPR050194">
    <property type="entry name" value="Glycosyltransferase_grp1"/>
</dbReference>
<evidence type="ECO:0000259" key="1">
    <source>
        <dbReference type="Pfam" id="PF00534"/>
    </source>
</evidence>
<dbReference type="SUPFAM" id="SSF53756">
    <property type="entry name" value="UDP-Glycosyltransferase/glycogen phosphorylase"/>
    <property type="match status" value="1"/>
</dbReference>
<evidence type="ECO:0000313" key="4">
    <source>
        <dbReference type="Proteomes" id="UP000620139"/>
    </source>
</evidence>
<dbReference type="GO" id="GO:0016757">
    <property type="term" value="F:glycosyltransferase activity"/>
    <property type="evidence" value="ECO:0007669"/>
    <property type="project" value="InterPro"/>
</dbReference>
<dbReference type="InterPro" id="IPR028098">
    <property type="entry name" value="Glyco_trans_4-like_N"/>
</dbReference>
<dbReference type="Gene3D" id="3.40.50.2000">
    <property type="entry name" value="Glycogen Phosphorylase B"/>
    <property type="match status" value="2"/>
</dbReference>
<dbReference type="PANTHER" id="PTHR45947:SF13">
    <property type="entry name" value="TRANSFERASE"/>
    <property type="match status" value="1"/>
</dbReference>
<dbReference type="PANTHER" id="PTHR45947">
    <property type="entry name" value="SULFOQUINOVOSYL TRANSFERASE SQD2"/>
    <property type="match status" value="1"/>
</dbReference>
<dbReference type="Proteomes" id="UP000620139">
    <property type="component" value="Unassembled WGS sequence"/>
</dbReference>
<dbReference type="AlphaFoldDB" id="A0A931J0J9"/>
<feature type="domain" description="Glycosyltransferase subfamily 4-like N-terminal" evidence="2">
    <location>
        <begin position="16"/>
        <end position="221"/>
    </location>
</feature>
<dbReference type="RefSeq" id="WP_198100915.1">
    <property type="nucleotide sequence ID" value="NZ_JAEDAL010000004.1"/>
</dbReference>
<dbReference type="Pfam" id="PF00534">
    <property type="entry name" value="Glycos_transf_1"/>
    <property type="match status" value="1"/>
</dbReference>
<feature type="domain" description="Glycosyl transferase family 1" evidence="1">
    <location>
        <begin position="239"/>
        <end position="388"/>
    </location>
</feature>
<reference evidence="3" key="1">
    <citation type="submission" date="2020-12" db="EMBL/GenBank/DDBJ databases">
        <title>The genome sequence of Inhella sp. 4Y17.</title>
        <authorList>
            <person name="Liu Y."/>
        </authorList>
    </citation>
    <scope>NUCLEOTIDE SEQUENCE</scope>
    <source>
        <strain evidence="3">4Y10</strain>
    </source>
</reference>
<sequence>MRLLYIVHQFFPEFASGTERVTLNLARMAQRAGHRVDVLTCTLDPRQLKGAQPGPLPGTWVSWVEGVPVCYLDRAQLSLQAETTFEVNGALRDALVQWMQQREFDVVHVMHSMRMGTAIAAALAAGVPLVASLTDFHPLCLRTNLVDQVGDLCAGPQQGVACRQRCSALGWAPEALARRLNQAATWLRSTSACIAPSEFVAQRYRAELPDLPLHVIPHGVDGLRFLDLGAKRPPPAPSLRLLFIGSLIEIKGLHVVLQALAQHPKWPITVDVAGGLHGDPVYQQRIRQAMQADPRVTWHGQQPSDDVLRLLGQAHVLLLPSLVPETFSLALHEGFAAGLPALVSDQGAPADRVRATGAGCTVPMGSVEAWEGALADLVKSPDRVTDWAHRIQPPLRIEEEAFLTESLYWAALAGG</sequence>
<organism evidence="3 4">
    <name type="scientific">Inhella gelatinilytica</name>
    <dbReference type="NCBI Taxonomy" id="2795030"/>
    <lineage>
        <taxon>Bacteria</taxon>
        <taxon>Pseudomonadati</taxon>
        <taxon>Pseudomonadota</taxon>
        <taxon>Betaproteobacteria</taxon>
        <taxon>Burkholderiales</taxon>
        <taxon>Sphaerotilaceae</taxon>
        <taxon>Inhella</taxon>
    </lineage>
</organism>
<dbReference type="CDD" id="cd03801">
    <property type="entry name" value="GT4_PimA-like"/>
    <property type="match status" value="1"/>
</dbReference>
<dbReference type="InterPro" id="IPR001296">
    <property type="entry name" value="Glyco_trans_1"/>
</dbReference>
<gene>
    <name evidence="3" type="ORF">I7X43_10680</name>
</gene>
<evidence type="ECO:0000313" key="3">
    <source>
        <dbReference type="EMBL" id="MBH9553313.1"/>
    </source>
</evidence>
<dbReference type="Pfam" id="PF13439">
    <property type="entry name" value="Glyco_transf_4"/>
    <property type="match status" value="1"/>
</dbReference>
<accession>A0A931J0J9</accession>
<proteinExistence type="predicted"/>
<evidence type="ECO:0000259" key="2">
    <source>
        <dbReference type="Pfam" id="PF13439"/>
    </source>
</evidence>
<dbReference type="EMBL" id="JAEDAL010000004">
    <property type="protein sequence ID" value="MBH9553313.1"/>
    <property type="molecule type" value="Genomic_DNA"/>
</dbReference>
<keyword evidence="4" id="KW-1185">Reference proteome</keyword>
<protein>
    <submittedName>
        <fullName evidence="3">Glycosyltransferase family 4 protein</fullName>
    </submittedName>
</protein>
<comment type="caution">
    <text evidence="3">The sequence shown here is derived from an EMBL/GenBank/DDBJ whole genome shotgun (WGS) entry which is preliminary data.</text>
</comment>